<evidence type="ECO:0000259" key="1">
    <source>
        <dbReference type="Pfam" id="PF02627"/>
    </source>
</evidence>
<feature type="domain" description="Carboxymuconolactone decarboxylase-like" evidence="1">
    <location>
        <begin position="159"/>
        <end position="229"/>
    </location>
</feature>
<dbReference type="EMBL" id="QVNQ01000001">
    <property type="protein sequence ID" value="RFS87264.1"/>
    <property type="molecule type" value="Genomic_DNA"/>
</dbReference>
<dbReference type="Proteomes" id="UP000262882">
    <property type="component" value="Unassembled WGS sequence"/>
</dbReference>
<dbReference type="Pfam" id="PF02627">
    <property type="entry name" value="CMD"/>
    <property type="match status" value="2"/>
</dbReference>
<dbReference type="Gene3D" id="1.20.1290.10">
    <property type="entry name" value="AhpD-like"/>
    <property type="match status" value="1"/>
</dbReference>
<proteinExistence type="predicted"/>
<evidence type="ECO:0000313" key="3">
    <source>
        <dbReference type="Proteomes" id="UP000262882"/>
    </source>
</evidence>
<name>A0A372GPH1_9ACTN</name>
<dbReference type="AlphaFoldDB" id="A0A372GPH1"/>
<keyword evidence="3" id="KW-1185">Reference proteome</keyword>
<evidence type="ECO:0000313" key="2">
    <source>
        <dbReference type="EMBL" id="RFS87264.1"/>
    </source>
</evidence>
<reference evidence="2 3" key="1">
    <citation type="submission" date="2018-08" db="EMBL/GenBank/DDBJ databases">
        <title>Actinomadura spongicola sp. nov., isolated from marine sponge Leucetta chagosensis.</title>
        <authorList>
            <person name="Li L."/>
            <person name="Lin H.W."/>
        </authorList>
    </citation>
    <scope>NUCLEOTIDE SEQUENCE [LARGE SCALE GENOMIC DNA]</scope>
    <source>
        <strain evidence="2 3">LHW52907</strain>
    </source>
</reference>
<dbReference type="InterPro" id="IPR029032">
    <property type="entry name" value="AhpD-like"/>
</dbReference>
<feature type="domain" description="Carboxymuconolactone decarboxylase-like" evidence="1">
    <location>
        <begin position="38"/>
        <end position="107"/>
    </location>
</feature>
<dbReference type="GO" id="GO:0051920">
    <property type="term" value="F:peroxiredoxin activity"/>
    <property type="evidence" value="ECO:0007669"/>
    <property type="project" value="InterPro"/>
</dbReference>
<gene>
    <name evidence="2" type="ORF">D0T12_03230</name>
</gene>
<dbReference type="PANTHER" id="PTHR33930">
    <property type="entry name" value="ALKYL HYDROPEROXIDE REDUCTASE AHPD"/>
    <property type="match status" value="1"/>
</dbReference>
<dbReference type="InterPro" id="IPR003779">
    <property type="entry name" value="CMD-like"/>
</dbReference>
<dbReference type="SUPFAM" id="SSF69118">
    <property type="entry name" value="AhpD-like"/>
    <property type="match status" value="1"/>
</dbReference>
<sequence>MAEAPRRVLPGDQNTSLLRLRRAAMTSHGLDALRAIDPEFFAACVDLVDAAHTGALDAKTRELVALAVNSAVTHLHEPAVRRHVRAALDHGATREEIMETFQVVSVLGIHAASTGFPLLRDLPPPSDANDPDREAIKAEFIKRRGYWDESWADVLQRAPAFFAAYLNFSALPWTRNALEPKVKELIYIAIDASATHLFTDGLKVHMANAITHGATPDEIATVLEIASTIGIQTMEVGVPILQEELDRR</sequence>
<protein>
    <submittedName>
        <fullName evidence="2">Carboxymuconolactone decarboxylase family protein</fullName>
    </submittedName>
</protein>
<dbReference type="PANTHER" id="PTHR33930:SF2">
    <property type="entry name" value="BLR3452 PROTEIN"/>
    <property type="match status" value="1"/>
</dbReference>
<organism evidence="2 3">
    <name type="scientific">Actinomadura spongiicola</name>
    <dbReference type="NCBI Taxonomy" id="2303421"/>
    <lineage>
        <taxon>Bacteria</taxon>
        <taxon>Bacillati</taxon>
        <taxon>Actinomycetota</taxon>
        <taxon>Actinomycetes</taxon>
        <taxon>Streptosporangiales</taxon>
        <taxon>Thermomonosporaceae</taxon>
        <taxon>Actinomadura</taxon>
    </lineage>
</organism>
<comment type="caution">
    <text evidence="2">The sequence shown here is derived from an EMBL/GenBank/DDBJ whole genome shotgun (WGS) entry which is preliminary data.</text>
</comment>
<accession>A0A372GPH1</accession>